<sequence length="67" mass="7195">MISESITEAAIITTASVFQSVDAPTASADSPDARFEPDHITIAARVGDILEAEQDEERVLMLSQGLY</sequence>
<keyword evidence="2" id="KW-1185">Reference proteome</keyword>
<dbReference type="RefSeq" id="WP_103459545.1">
    <property type="nucleotide sequence ID" value="NZ_PPXD01000005.1"/>
</dbReference>
<organism evidence="1 2">
    <name type="scientific">Cryobacterium zongtaii</name>
    <dbReference type="NCBI Taxonomy" id="1259217"/>
    <lineage>
        <taxon>Bacteria</taxon>
        <taxon>Bacillati</taxon>
        <taxon>Actinomycetota</taxon>
        <taxon>Actinomycetes</taxon>
        <taxon>Micrococcales</taxon>
        <taxon>Microbacteriaceae</taxon>
        <taxon>Cryobacterium</taxon>
    </lineage>
</organism>
<evidence type="ECO:0000313" key="2">
    <source>
        <dbReference type="Proteomes" id="UP000237340"/>
    </source>
</evidence>
<protein>
    <submittedName>
        <fullName evidence="1">Uncharacterized protein</fullName>
    </submittedName>
</protein>
<dbReference type="AlphaFoldDB" id="A0A2S3ZKV7"/>
<name>A0A2S3ZKV7_9MICO</name>
<proteinExistence type="predicted"/>
<comment type="caution">
    <text evidence="1">The sequence shown here is derived from an EMBL/GenBank/DDBJ whole genome shotgun (WGS) entry which is preliminary data.</text>
</comment>
<gene>
    <name evidence="1" type="ORF">C3B61_03400</name>
</gene>
<dbReference type="Proteomes" id="UP000237340">
    <property type="component" value="Unassembled WGS sequence"/>
</dbReference>
<reference evidence="1 2" key="1">
    <citation type="submission" date="2018-01" db="EMBL/GenBank/DDBJ databases">
        <title>Cryobacterium sp. nov., from glaciers in China.</title>
        <authorList>
            <person name="Liu Q."/>
            <person name="Xin Y.-H."/>
        </authorList>
    </citation>
    <scope>NUCLEOTIDE SEQUENCE [LARGE SCALE GENOMIC DNA]</scope>
    <source>
        <strain evidence="1 2">TMN-42</strain>
    </source>
</reference>
<evidence type="ECO:0000313" key="1">
    <source>
        <dbReference type="EMBL" id="POH68959.1"/>
    </source>
</evidence>
<accession>A0A2S3ZKV7</accession>
<dbReference type="EMBL" id="PPXD01000005">
    <property type="protein sequence ID" value="POH68959.1"/>
    <property type="molecule type" value="Genomic_DNA"/>
</dbReference>